<dbReference type="PANTHER" id="PTHR43092">
    <property type="entry name" value="L-CYSTEINE DESULFHYDRASE"/>
    <property type="match status" value="1"/>
</dbReference>
<proteinExistence type="predicted"/>
<dbReference type="Pfam" id="PF00266">
    <property type="entry name" value="Aminotran_5"/>
    <property type="match status" value="1"/>
</dbReference>
<comment type="caution">
    <text evidence="3">The sequence shown here is derived from an EMBL/GenBank/DDBJ whole genome shotgun (WGS) entry which is preliminary data.</text>
</comment>
<evidence type="ECO:0000313" key="4">
    <source>
        <dbReference type="Proteomes" id="UP001642483"/>
    </source>
</evidence>
<dbReference type="Gene3D" id="3.90.1150.10">
    <property type="entry name" value="Aspartate Aminotransferase, domain 1"/>
    <property type="match status" value="1"/>
</dbReference>
<dbReference type="PANTHER" id="PTHR43092:SF2">
    <property type="entry name" value="HERCYNYLCYSTEINE SULFOXIDE LYASE"/>
    <property type="match status" value="1"/>
</dbReference>
<keyword evidence="1" id="KW-0663">Pyridoxal phosphate</keyword>
<gene>
    <name evidence="3" type="ORF">CVLEPA_LOCUS883</name>
</gene>
<organism evidence="3 4">
    <name type="scientific">Clavelina lepadiformis</name>
    <name type="common">Light-bulb sea squirt</name>
    <name type="synonym">Ascidia lepadiformis</name>
    <dbReference type="NCBI Taxonomy" id="159417"/>
    <lineage>
        <taxon>Eukaryota</taxon>
        <taxon>Metazoa</taxon>
        <taxon>Chordata</taxon>
        <taxon>Tunicata</taxon>
        <taxon>Ascidiacea</taxon>
        <taxon>Aplousobranchia</taxon>
        <taxon>Clavelinidae</taxon>
        <taxon>Clavelina</taxon>
    </lineage>
</organism>
<feature type="domain" description="Aminotransferase class V" evidence="2">
    <location>
        <begin position="122"/>
        <end position="296"/>
    </location>
</feature>
<protein>
    <recommendedName>
        <fullName evidence="2">Aminotransferase class V domain-containing protein</fullName>
    </recommendedName>
</protein>
<dbReference type="Gene3D" id="3.40.640.10">
    <property type="entry name" value="Type I PLP-dependent aspartate aminotransferase-like (Major domain)"/>
    <property type="match status" value="1"/>
</dbReference>
<evidence type="ECO:0000313" key="3">
    <source>
        <dbReference type="EMBL" id="CAK8671851.1"/>
    </source>
</evidence>
<dbReference type="InterPro" id="IPR015424">
    <property type="entry name" value="PyrdxlP-dep_Trfase"/>
</dbReference>
<keyword evidence="4" id="KW-1185">Reference proteome</keyword>
<dbReference type="InterPro" id="IPR015421">
    <property type="entry name" value="PyrdxlP-dep_Trfase_major"/>
</dbReference>
<dbReference type="Proteomes" id="UP001642483">
    <property type="component" value="Unassembled WGS sequence"/>
</dbReference>
<sequence length="427" mass="48625">MAALCNNGDAGRSVVTRKFGTFQSSNIEEQLKATELPDYVPPNFPVYLPNFVKYKDLEDFPFGKIIKQRHFLLDEDWTFLNHGAFGSMLKESLSTQQLLEDYVERQPVRFIDRELFPLIVHSQKRLAQFVRCKATDISFVENATMGTNVVLNSLNVDRKSTIYYLNTTYGAVKKSLKQLQQKTGVQLQEENLIPPIQSTEDILKVVKNTLKDGTKLAIFDHIPSNAAFVMPVKELVDICHQKNVPVLIDGAHALGAIDLNIPDIGSDYYVSNCHKWLCGPKGCAFLYVKPEEQKGLKDYTPYLALQCSLNFWECVGPEVIRSRITNVLHRAVKLLKTKWNGILLAPLEMHSTMCCVSLPSRLYEGREISYSSAEEIQNILYNDHHIEVPIKEYGGKLFVRISVHIYNEIEEYQKLADAVISLLDLYE</sequence>
<dbReference type="SUPFAM" id="SSF53383">
    <property type="entry name" value="PLP-dependent transferases"/>
    <property type="match status" value="1"/>
</dbReference>
<reference evidence="3 4" key="1">
    <citation type="submission" date="2024-02" db="EMBL/GenBank/DDBJ databases">
        <authorList>
            <person name="Daric V."/>
            <person name="Darras S."/>
        </authorList>
    </citation>
    <scope>NUCLEOTIDE SEQUENCE [LARGE SCALE GENOMIC DNA]</scope>
</reference>
<name>A0ABP0EXT4_CLALP</name>
<dbReference type="InterPro" id="IPR000192">
    <property type="entry name" value="Aminotrans_V_dom"/>
</dbReference>
<evidence type="ECO:0000259" key="2">
    <source>
        <dbReference type="Pfam" id="PF00266"/>
    </source>
</evidence>
<accession>A0ABP0EXT4</accession>
<dbReference type="InterPro" id="IPR015422">
    <property type="entry name" value="PyrdxlP-dep_Trfase_small"/>
</dbReference>
<evidence type="ECO:0000256" key="1">
    <source>
        <dbReference type="ARBA" id="ARBA00022898"/>
    </source>
</evidence>
<dbReference type="EMBL" id="CAWYQH010000001">
    <property type="protein sequence ID" value="CAK8671851.1"/>
    <property type="molecule type" value="Genomic_DNA"/>
</dbReference>